<dbReference type="Proteomes" id="UP000325134">
    <property type="component" value="Unassembled WGS sequence"/>
</dbReference>
<feature type="compositionally biased region" description="Acidic residues" evidence="9">
    <location>
        <begin position="446"/>
        <end position="458"/>
    </location>
</feature>
<sequence>MNHWIVAPIVLPAILAPFIIMVLRYHLDLQRIFSVAGVVGLLGIALTITAQAAGGDIHVYELGNWPAPFGIVLVLDRLSAMMVLLTALLALPIVLYAIASGWDERGNHFHPLFQFQLMGVCGAFLTGDAFNLFVFFEVLLIASYGLMTHGGGAVRLKAGVQYVTYNLLGSTLFLFALGTIYSVTGTLNMADLALRVAEIPPEDTALLRVGAVLLLLVFCIKAAVLPLHFWLPASYANAPLPVAALFAIMTKVGAYSILRVYTLVFGPDVPVSHGLVGDWLQPAALVTLAIGSIGILGTQHIARMVAFCAIASMGTLLVAISLFTEVATAAALYYVYHSTLATALLFLVADLVMQRRSGVIGPRPPMPQNGLIATLFFVGAIAMAGMPPLSGFIGKLLVLDAARNAPDATAIWAVVLIGSFVTIVGLARAGSLIFWKSHDASTQDDPTPEAETAPEDADPAPPPPPEPQPGLAFTSVFGLVAGLVLLTLFAGPALDYTRATAAQLFAPEQYISAVLGGDD</sequence>
<evidence type="ECO:0000313" key="13">
    <source>
        <dbReference type="Proteomes" id="UP000325134"/>
    </source>
</evidence>
<evidence type="ECO:0000256" key="6">
    <source>
        <dbReference type="ARBA" id="ARBA00022989"/>
    </source>
</evidence>
<organism evidence="12 13">
    <name type="scientific">Ruegeria intermedia</name>
    <dbReference type="NCBI Taxonomy" id="996115"/>
    <lineage>
        <taxon>Bacteria</taxon>
        <taxon>Pseudomonadati</taxon>
        <taxon>Pseudomonadota</taxon>
        <taxon>Alphaproteobacteria</taxon>
        <taxon>Rhodobacterales</taxon>
        <taxon>Roseobacteraceae</taxon>
        <taxon>Ruegeria</taxon>
    </lineage>
</organism>
<dbReference type="AlphaFoldDB" id="A0A1M5A7V1"/>
<feature type="transmembrane region" description="Helical" evidence="10">
    <location>
        <begin position="409"/>
        <end position="427"/>
    </location>
</feature>
<feature type="transmembrane region" description="Helical" evidence="10">
    <location>
        <begin position="120"/>
        <end position="142"/>
    </location>
</feature>
<dbReference type="GO" id="GO:0008137">
    <property type="term" value="F:NADH dehydrogenase (ubiquinone) activity"/>
    <property type="evidence" value="ECO:0007669"/>
    <property type="project" value="InterPro"/>
</dbReference>
<evidence type="ECO:0000256" key="7">
    <source>
        <dbReference type="ARBA" id="ARBA00023136"/>
    </source>
</evidence>
<dbReference type="PANTHER" id="PTHR42703">
    <property type="entry name" value="NADH DEHYDROGENASE"/>
    <property type="match status" value="1"/>
</dbReference>
<dbReference type="EMBL" id="FQVK01000024">
    <property type="protein sequence ID" value="SHF26358.1"/>
    <property type="molecule type" value="Genomic_DNA"/>
</dbReference>
<feature type="transmembrane region" description="Helical" evidence="10">
    <location>
        <begin position="205"/>
        <end position="231"/>
    </location>
</feature>
<accession>A0A1M5A7V1</accession>
<reference evidence="12 13" key="1">
    <citation type="submission" date="2016-11" db="EMBL/GenBank/DDBJ databases">
        <authorList>
            <person name="Varghese N."/>
            <person name="Submissions S."/>
        </authorList>
    </citation>
    <scope>NUCLEOTIDE SEQUENCE [LARGE SCALE GENOMIC DNA]</scope>
    <source>
        <strain evidence="12 13">DSM 29341</strain>
    </source>
</reference>
<evidence type="ECO:0000256" key="10">
    <source>
        <dbReference type="SAM" id="Phobius"/>
    </source>
</evidence>
<dbReference type="RefSeq" id="WP_149776892.1">
    <property type="nucleotide sequence ID" value="NZ_FQVK01000024.1"/>
</dbReference>
<feature type="region of interest" description="Disordered" evidence="9">
    <location>
        <begin position="439"/>
        <end position="468"/>
    </location>
</feature>
<feature type="transmembrane region" description="Helical" evidence="10">
    <location>
        <begin position="471"/>
        <end position="490"/>
    </location>
</feature>
<keyword evidence="6 10" id="KW-1133">Transmembrane helix</keyword>
<dbReference type="PANTHER" id="PTHR42703:SF1">
    <property type="entry name" value="NA(+)_H(+) ANTIPORTER SUBUNIT D1"/>
    <property type="match status" value="1"/>
</dbReference>
<evidence type="ECO:0000256" key="3">
    <source>
        <dbReference type="ARBA" id="ARBA00005346"/>
    </source>
</evidence>
<feature type="transmembrane region" description="Helical" evidence="10">
    <location>
        <begin position="32"/>
        <end position="53"/>
    </location>
</feature>
<comment type="similarity">
    <text evidence="3">Belongs to the CPA3 antiporters (TC 2.A.63) subunit D family.</text>
</comment>
<feature type="compositionally biased region" description="Pro residues" evidence="9">
    <location>
        <begin position="459"/>
        <end position="468"/>
    </location>
</feature>
<dbReference type="NCBIfam" id="NF009309">
    <property type="entry name" value="PRK12666.1"/>
    <property type="match status" value="1"/>
</dbReference>
<dbReference type="GO" id="GO:0042773">
    <property type="term" value="P:ATP synthesis coupled electron transport"/>
    <property type="evidence" value="ECO:0007669"/>
    <property type="project" value="InterPro"/>
</dbReference>
<dbReference type="PRINTS" id="PR01437">
    <property type="entry name" value="NUOXDRDTASE4"/>
</dbReference>
<evidence type="ECO:0000313" key="12">
    <source>
        <dbReference type="EMBL" id="SHF26358.1"/>
    </source>
</evidence>
<evidence type="ECO:0000256" key="5">
    <source>
        <dbReference type="ARBA" id="ARBA00022692"/>
    </source>
</evidence>
<evidence type="ECO:0000256" key="4">
    <source>
        <dbReference type="ARBA" id="ARBA00022475"/>
    </source>
</evidence>
<feature type="transmembrane region" description="Helical" evidence="10">
    <location>
        <begin position="370"/>
        <end position="389"/>
    </location>
</feature>
<evidence type="ECO:0000256" key="8">
    <source>
        <dbReference type="RuleBase" id="RU000320"/>
    </source>
</evidence>
<name>A0A1M5A7V1_9RHOB</name>
<feature type="domain" description="NADH:quinone oxidoreductase/Mrp antiporter transmembrane" evidence="11">
    <location>
        <begin position="128"/>
        <end position="418"/>
    </location>
</feature>
<feature type="transmembrane region" description="Helical" evidence="10">
    <location>
        <begin position="330"/>
        <end position="349"/>
    </location>
</feature>
<feature type="transmembrane region" description="Helical" evidence="10">
    <location>
        <begin position="162"/>
        <end position="184"/>
    </location>
</feature>
<keyword evidence="4" id="KW-1003">Cell membrane</keyword>
<feature type="transmembrane region" description="Helical" evidence="10">
    <location>
        <begin position="304"/>
        <end position="324"/>
    </location>
</feature>
<dbReference type="OrthoDB" id="9768329at2"/>
<dbReference type="InterPro" id="IPR001750">
    <property type="entry name" value="ND/Mrp_TM"/>
</dbReference>
<feature type="transmembrane region" description="Helical" evidence="10">
    <location>
        <begin position="78"/>
        <end position="99"/>
    </location>
</feature>
<dbReference type="GO" id="GO:0005886">
    <property type="term" value="C:plasma membrane"/>
    <property type="evidence" value="ECO:0007669"/>
    <property type="project" value="UniProtKB-SubCell"/>
</dbReference>
<proteinExistence type="inferred from homology"/>
<keyword evidence="5 8" id="KW-0812">Transmembrane</keyword>
<dbReference type="Pfam" id="PF00361">
    <property type="entry name" value="Proton_antipo_M"/>
    <property type="match status" value="1"/>
</dbReference>
<comment type="subcellular location">
    <subcellularLocation>
        <location evidence="2">Cell membrane</location>
        <topology evidence="2">Multi-pass membrane protein</topology>
    </subcellularLocation>
    <subcellularLocation>
        <location evidence="8">Membrane</location>
        <topology evidence="8">Multi-pass membrane protein</topology>
    </subcellularLocation>
</comment>
<dbReference type="InterPro" id="IPR050586">
    <property type="entry name" value="CPA3_Na-H_Antiporter_D"/>
</dbReference>
<evidence type="ECO:0000256" key="9">
    <source>
        <dbReference type="SAM" id="MobiDB-lite"/>
    </source>
</evidence>
<keyword evidence="7 10" id="KW-0472">Membrane</keyword>
<protein>
    <submittedName>
        <fullName evidence="12">Multisubunit potassium/proton antiporter, PhaD subunit</fullName>
    </submittedName>
</protein>
<keyword evidence="13" id="KW-1185">Reference proteome</keyword>
<feature type="transmembrane region" description="Helical" evidence="10">
    <location>
        <begin position="279"/>
        <end position="297"/>
    </location>
</feature>
<comment type="function">
    <text evidence="1">NDH-1 shuttles electrons from NADH, via FMN and iron-sulfur (Fe-S) centers, to quinones in the respiratory chain. The immediate electron acceptor for the enzyme in this species is believed to be ubiquinone. Couples the redox reaction to proton translocation (for every two electrons transferred, four hydrogen ions are translocated across the cytoplasmic membrane), and thus conserves the redox energy in a proton gradient.</text>
</comment>
<dbReference type="InterPro" id="IPR003918">
    <property type="entry name" value="NADH_UbQ_OxRdtase"/>
</dbReference>
<evidence type="ECO:0000259" key="11">
    <source>
        <dbReference type="Pfam" id="PF00361"/>
    </source>
</evidence>
<evidence type="ECO:0000256" key="2">
    <source>
        <dbReference type="ARBA" id="ARBA00004651"/>
    </source>
</evidence>
<evidence type="ECO:0000256" key="1">
    <source>
        <dbReference type="ARBA" id="ARBA00002378"/>
    </source>
</evidence>
<gene>
    <name evidence="12" type="ORF">SAMN05444279_12413</name>
</gene>
<feature type="transmembrane region" description="Helical" evidence="10">
    <location>
        <begin position="6"/>
        <end position="25"/>
    </location>
</feature>